<accession>A0A1I3Q8S7</accession>
<proteinExistence type="predicted"/>
<sequence length="114" mass="12174">MATERSGKTDKNENLSSVGKPEDLEAEIARLKEDVARLSEQLSTTGEHSIAAARRAASVGAEQLRVKGEAAMDSLKSGADDVEQQITDAVREKPITAMAIAAGIGFFFALLTRR</sequence>
<evidence type="ECO:0000313" key="4">
    <source>
        <dbReference type="Proteomes" id="UP000242763"/>
    </source>
</evidence>
<dbReference type="EMBL" id="FORF01000014">
    <property type="protein sequence ID" value="SFJ29506.1"/>
    <property type="molecule type" value="Genomic_DNA"/>
</dbReference>
<dbReference type="Proteomes" id="UP000242763">
    <property type="component" value="Unassembled WGS sequence"/>
</dbReference>
<evidence type="ECO:0000313" key="3">
    <source>
        <dbReference type="EMBL" id="SFJ29506.1"/>
    </source>
</evidence>
<feature type="region of interest" description="Disordered" evidence="1">
    <location>
        <begin position="1"/>
        <end position="23"/>
    </location>
</feature>
<evidence type="ECO:0000256" key="1">
    <source>
        <dbReference type="SAM" id="MobiDB-lite"/>
    </source>
</evidence>
<feature type="compositionally biased region" description="Basic and acidic residues" evidence="1">
    <location>
        <begin position="1"/>
        <end position="13"/>
    </location>
</feature>
<reference evidence="4" key="1">
    <citation type="submission" date="2016-10" db="EMBL/GenBank/DDBJ databases">
        <authorList>
            <person name="Varghese N."/>
            <person name="Submissions S."/>
        </authorList>
    </citation>
    <scope>NUCLEOTIDE SEQUENCE [LARGE SCALE GENOMIC DNA]</scope>
    <source>
        <strain evidence="4">DSM 21857</strain>
    </source>
</reference>
<dbReference type="OrthoDB" id="8454349at2"/>
<keyword evidence="2" id="KW-1133">Transmembrane helix</keyword>
<feature type="transmembrane region" description="Helical" evidence="2">
    <location>
        <begin position="95"/>
        <end position="112"/>
    </location>
</feature>
<gene>
    <name evidence="3" type="ORF">SAMN03080618_02556</name>
</gene>
<name>A0A1I3Q8S7_9HYPH</name>
<dbReference type="STRING" id="1121003.SAMN03080618_02556"/>
<protein>
    <submittedName>
        <fullName evidence="3">Membrane-anchored ribosome-binding protein, inhibits growth in stationary phase, ElaB/YqjD/DUF883 family</fullName>
    </submittedName>
</protein>
<evidence type="ECO:0000256" key="2">
    <source>
        <dbReference type="SAM" id="Phobius"/>
    </source>
</evidence>
<dbReference type="RefSeq" id="WP_091523078.1">
    <property type="nucleotide sequence ID" value="NZ_FORF01000014.1"/>
</dbReference>
<organism evidence="3 4">
    <name type="scientific">Aquamicrobium aerolatum DSM 21857</name>
    <dbReference type="NCBI Taxonomy" id="1121003"/>
    <lineage>
        <taxon>Bacteria</taxon>
        <taxon>Pseudomonadati</taxon>
        <taxon>Pseudomonadota</taxon>
        <taxon>Alphaproteobacteria</taxon>
        <taxon>Hyphomicrobiales</taxon>
        <taxon>Phyllobacteriaceae</taxon>
        <taxon>Aerobium</taxon>
    </lineage>
</organism>
<dbReference type="AlphaFoldDB" id="A0A1I3Q8S7"/>
<keyword evidence="4" id="KW-1185">Reference proteome</keyword>
<keyword evidence="2" id="KW-0472">Membrane</keyword>
<keyword evidence="2" id="KW-0812">Transmembrane</keyword>